<evidence type="ECO:0000256" key="2">
    <source>
        <dbReference type="ARBA" id="ARBA00022729"/>
    </source>
</evidence>
<dbReference type="GO" id="GO:0009002">
    <property type="term" value="F:serine-type D-Ala-D-Ala carboxypeptidase activity"/>
    <property type="evidence" value="ECO:0007669"/>
    <property type="project" value="InterPro"/>
</dbReference>
<feature type="domain" description="Peptidase S11 D-alanyl-D-alanine carboxypeptidase A N-terminal" evidence="13">
    <location>
        <begin position="171"/>
        <end position="395"/>
    </location>
</feature>
<name>A0A414J8U9_9FIRM</name>
<dbReference type="SUPFAM" id="SSF69360">
    <property type="entry name" value="Cell wall binding repeat"/>
    <property type="match status" value="1"/>
</dbReference>
<keyword evidence="2 12" id="KW-0732">Signal</keyword>
<dbReference type="PROSITE" id="PS51170">
    <property type="entry name" value="CW"/>
    <property type="match status" value="1"/>
</dbReference>
<proteinExistence type="inferred from homology"/>
<feature type="binding site" evidence="9">
    <location>
        <position position="364"/>
    </location>
    <ligand>
        <name>substrate</name>
    </ligand>
</feature>
<evidence type="ECO:0000256" key="6">
    <source>
        <dbReference type="ARBA" id="ARBA00022984"/>
    </source>
</evidence>
<feature type="active site" description="Acyl-ester intermediate" evidence="8">
    <location>
        <position position="201"/>
    </location>
</feature>
<evidence type="ECO:0000256" key="11">
    <source>
        <dbReference type="RuleBase" id="RU004016"/>
    </source>
</evidence>
<dbReference type="InterPro" id="IPR018044">
    <property type="entry name" value="Peptidase_S11"/>
</dbReference>
<evidence type="ECO:0000313" key="14">
    <source>
        <dbReference type="EMBL" id="RHE40930.1"/>
    </source>
</evidence>
<accession>A0A414J8U9</accession>
<keyword evidence="14" id="KW-0645">Protease</keyword>
<gene>
    <name evidence="14" type="ORF">DW740_05175</name>
</gene>
<dbReference type="GO" id="GO:0071555">
    <property type="term" value="P:cell wall organization"/>
    <property type="evidence" value="ECO:0007669"/>
    <property type="project" value="UniProtKB-KW"/>
</dbReference>
<dbReference type="PRINTS" id="PR00725">
    <property type="entry name" value="DADACBPTASE1"/>
</dbReference>
<feature type="active site" description="Proton acceptor" evidence="8">
    <location>
        <position position="204"/>
    </location>
</feature>
<evidence type="ECO:0000256" key="8">
    <source>
        <dbReference type="PIRSR" id="PIRSR618044-1"/>
    </source>
</evidence>
<keyword evidence="14" id="KW-0121">Carboxypeptidase</keyword>
<dbReference type="InterPro" id="IPR001967">
    <property type="entry name" value="Peptidase_S11_N"/>
</dbReference>
<feature type="repeat" description="Cell wall-binding" evidence="10">
    <location>
        <begin position="123"/>
        <end position="143"/>
    </location>
</feature>
<dbReference type="RefSeq" id="WP_118050275.1">
    <property type="nucleotide sequence ID" value="NZ_CABJFK010000003.1"/>
</dbReference>
<dbReference type="GO" id="GO:0009252">
    <property type="term" value="P:peptidoglycan biosynthetic process"/>
    <property type="evidence" value="ECO:0007669"/>
    <property type="project" value="UniProtKB-KW"/>
</dbReference>
<dbReference type="InterPro" id="IPR018337">
    <property type="entry name" value="Cell_wall/Cho-bd_repeat"/>
</dbReference>
<comment type="similarity">
    <text evidence="1 11">Belongs to the peptidase S11 family.</text>
</comment>
<protein>
    <submittedName>
        <fullName evidence="14">D-alanyl-D-alanine carboxypeptidase</fullName>
    </submittedName>
</protein>
<dbReference type="AlphaFoldDB" id="A0A414J8U9"/>
<evidence type="ECO:0000313" key="15">
    <source>
        <dbReference type="Proteomes" id="UP000283745"/>
    </source>
</evidence>
<keyword evidence="3" id="KW-0677">Repeat</keyword>
<keyword evidence="5" id="KW-0133">Cell shape</keyword>
<sequence>MKKKRNFLLLILAVLFIGLFASSTSVSAFSLPKLQNAESGQIVQRGRYYYYRYTDKTYAKNQYLRINKRLCYFNKSGKRWHGFHKVNGKKYYFGTNAQGYLYRNRLFRYKGYYYYASKDGSIVTGWHITKSGKTYYFDSTGKAYTGHKRINKTNYYFEKNGALDHSGLKYNLSSDCALLINADTGKVLYSKNENLRHANASTTKIMTCILALDNSSLNDKVTFSKKAASVEPSKLYAKAGETFYMRDLLYSLMVPSHNDTAIAIAEHISGSTSAFAQLMNKKARELGCTNTHFVTPNGLDAGLNHYTTASDLAIIARYAIQNPTFQKLINTKSYSFKSLNTKRYFTVATTNALLGTQTGVVGLKTGVTNKAGYCFVGLCRSRKGNTYISVTLGGPTSAARWRDSKILLTYAYKKG</sequence>
<feature type="signal peptide" evidence="12">
    <location>
        <begin position="1"/>
        <end position="28"/>
    </location>
</feature>
<dbReference type="Pfam" id="PF01473">
    <property type="entry name" value="Choline_bind_1"/>
    <property type="match status" value="3"/>
</dbReference>
<dbReference type="InterPro" id="IPR012338">
    <property type="entry name" value="Beta-lactam/transpept-like"/>
</dbReference>
<dbReference type="Pfam" id="PF00768">
    <property type="entry name" value="Peptidase_S11"/>
    <property type="match status" value="1"/>
</dbReference>
<evidence type="ECO:0000256" key="7">
    <source>
        <dbReference type="ARBA" id="ARBA00023316"/>
    </source>
</evidence>
<evidence type="ECO:0000256" key="10">
    <source>
        <dbReference type="PROSITE-ProRule" id="PRU00591"/>
    </source>
</evidence>
<keyword evidence="4" id="KW-0378">Hydrolase</keyword>
<evidence type="ECO:0000256" key="1">
    <source>
        <dbReference type="ARBA" id="ARBA00007164"/>
    </source>
</evidence>
<feature type="chain" id="PRO_5019535949" evidence="12">
    <location>
        <begin position="29"/>
        <end position="415"/>
    </location>
</feature>
<dbReference type="PANTHER" id="PTHR21581:SF33">
    <property type="entry name" value="D-ALANYL-D-ALANINE CARBOXYPEPTIDASE DACB"/>
    <property type="match status" value="1"/>
</dbReference>
<evidence type="ECO:0000256" key="5">
    <source>
        <dbReference type="ARBA" id="ARBA00022960"/>
    </source>
</evidence>
<dbReference type="SUPFAM" id="SSF56601">
    <property type="entry name" value="beta-lactamase/transpeptidase-like"/>
    <property type="match status" value="1"/>
</dbReference>
<comment type="caution">
    <text evidence="14">The sequence shown here is derived from an EMBL/GenBank/DDBJ whole genome shotgun (WGS) entry which is preliminary data.</text>
</comment>
<dbReference type="Gene3D" id="3.40.710.10">
    <property type="entry name" value="DD-peptidase/beta-lactamase superfamily"/>
    <property type="match status" value="1"/>
</dbReference>
<dbReference type="EMBL" id="QSKF01000003">
    <property type="protein sequence ID" value="RHE40930.1"/>
    <property type="molecule type" value="Genomic_DNA"/>
</dbReference>
<evidence type="ECO:0000256" key="3">
    <source>
        <dbReference type="ARBA" id="ARBA00022737"/>
    </source>
</evidence>
<keyword evidence="6" id="KW-0573">Peptidoglycan synthesis</keyword>
<dbReference type="GO" id="GO:0008360">
    <property type="term" value="P:regulation of cell shape"/>
    <property type="evidence" value="ECO:0007669"/>
    <property type="project" value="UniProtKB-KW"/>
</dbReference>
<evidence type="ECO:0000256" key="9">
    <source>
        <dbReference type="PIRSR" id="PIRSR618044-2"/>
    </source>
</evidence>
<dbReference type="GO" id="GO:0006508">
    <property type="term" value="P:proteolysis"/>
    <property type="evidence" value="ECO:0007669"/>
    <property type="project" value="InterPro"/>
</dbReference>
<feature type="active site" evidence="8">
    <location>
        <position position="256"/>
    </location>
</feature>
<dbReference type="Proteomes" id="UP000283745">
    <property type="component" value="Unassembled WGS sequence"/>
</dbReference>
<dbReference type="PANTHER" id="PTHR21581">
    <property type="entry name" value="D-ALANYL-D-ALANINE CARBOXYPEPTIDASE"/>
    <property type="match status" value="1"/>
</dbReference>
<dbReference type="Gene3D" id="2.10.270.10">
    <property type="entry name" value="Cholin Binding"/>
    <property type="match status" value="2"/>
</dbReference>
<reference evidence="14 15" key="1">
    <citation type="submission" date="2018-08" db="EMBL/GenBank/DDBJ databases">
        <title>A genome reference for cultivated species of the human gut microbiota.</title>
        <authorList>
            <person name="Zou Y."/>
            <person name="Xue W."/>
            <person name="Luo G."/>
        </authorList>
    </citation>
    <scope>NUCLEOTIDE SEQUENCE [LARGE SCALE GENOMIC DNA]</scope>
    <source>
        <strain evidence="14 15">AM28-23</strain>
    </source>
</reference>
<evidence type="ECO:0000256" key="4">
    <source>
        <dbReference type="ARBA" id="ARBA00022801"/>
    </source>
</evidence>
<keyword evidence="7" id="KW-0961">Cell wall biogenesis/degradation</keyword>
<evidence type="ECO:0000259" key="13">
    <source>
        <dbReference type="Pfam" id="PF00768"/>
    </source>
</evidence>
<organism evidence="14 15">
    <name type="scientific">Blautia obeum</name>
    <dbReference type="NCBI Taxonomy" id="40520"/>
    <lineage>
        <taxon>Bacteria</taxon>
        <taxon>Bacillati</taxon>
        <taxon>Bacillota</taxon>
        <taxon>Clostridia</taxon>
        <taxon>Lachnospirales</taxon>
        <taxon>Lachnospiraceae</taxon>
        <taxon>Blautia</taxon>
    </lineage>
</organism>
<evidence type="ECO:0000256" key="12">
    <source>
        <dbReference type="SAM" id="SignalP"/>
    </source>
</evidence>